<dbReference type="PROSITE" id="PS51273">
    <property type="entry name" value="GATASE_TYPE_1"/>
    <property type="match status" value="1"/>
</dbReference>
<dbReference type="Pfam" id="PF07722">
    <property type="entry name" value="Peptidase_C26"/>
    <property type="match status" value="1"/>
</dbReference>
<dbReference type="OrthoDB" id="9813383at2"/>
<dbReference type="STRING" id="375574.GCA_001418035_01892"/>
<name>A0A0K6H156_9NEIS</name>
<dbReference type="GO" id="GO:0006598">
    <property type="term" value="P:polyamine catabolic process"/>
    <property type="evidence" value="ECO:0007669"/>
    <property type="project" value="TreeGrafter"/>
</dbReference>
<dbReference type="InterPro" id="IPR044668">
    <property type="entry name" value="PuuD-like"/>
</dbReference>
<evidence type="ECO:0000313" key="6">
    <source>
        <dbReference type="EMBL" id="CUA84494.1"/>
    </source>
</evidence>
<dbReference type="FunFam" id="3.40.50.880:FF:000030">
    <property type="entry name" value="Gamma-glutamyl-gamma-aminobutyrate hydrolase PuuD"/>
    <property type="match status" value="1"/>
</dbReference>
<dbReference type="RefSeq" id="WP_054286464.1">
    <property type="nucleotide sequence ID" value="NZ_CYHA01000004.1"/>
</dbReference>
<dbReference type="PANTHER" id="PTHR43235:SF1">
    <property type="entry name" value="GLUTAMINE AMIDOTRANSFERASE PB2B2.05-RELATED"/>
    <property type="match status" value="1"/>
</dbReference>
<dbReference type="CDD" id="cd01745">
    <property type="entry name" value="GATase1_2"/>
    <property type="match status" value="1"/>
</dbReference>
<evidence type="ECO:0000256" key="1">
    <source>
        <dbReference type="ARBA" id="ARBA00011083"/>
    </source>
</evidence>
<keyword evidence="7" id="KW-1185">Reference proteome</keyword>
<dbReference type="EC" id="3.5.1.94" evidence="5"/>
<comment type="similarity">
    <text evidence="1">Belongs to the peptidase C26 family.</text>
</comment>
<dbReference type="GO" id="GO:0033969">
    <property type="term" value="F:gamma-glutamyl-gamma-aminobutyrate hydrolase activity"/>
    <property type="evidence" value="ECO:0007669"/>
    <property type="project" value="UniProtKB-EC"/>
</dbReference>
<evidence type="ECO:0000256" key="2">
    <source>
        <dbReference type="ARBA" id="ARBA00052718"/>
    </source>
</evidence>
<evidence type="ECO:0000313" key="7">
    <source>
        <dbReference type="Proteomes" id="UP000243535"/>
    </source>
</evidence>
<proteinExistence type="inferred from homology"/>
<sequence>MRKPVIGIPCDIKAIGHLPFHAVGEKYVAAAAGGTGGMPLLIPALGEQTDIDTLLDLVDGVLLPGSLSNIEPHHYAGPASREGTLHDPQRDATTLPLIRRLLEQEIPLFGICRGFQEINVALGGELYQHVQEEEGFNDHREPQTEDLEAMYGPAHALHLEPDSLLRQWLGTDTVKVNSLHQQGIRRLAEGLVAEALADDGLIEAYRVRDARSFAYAVQWHPEWKYASNPVSRALFDAFGKACRQRCERRNR</sequence>
<dbReference type="InterPro" id="IPR029062">
    <property type="entry name" value="Class_I_gatase-like"/>
</dbReference>
<organism evidence="6 7">
    <name type="scientific">Gulbenkiania indica</name>
    <dbReference type="NCBI Taxonomy" id="375574"/>
    <lineage>
        <taxon>Bacteria</taxon>
        <taxon>Pseudomonadati</taxon>
        <taxon>Pseudomonadota</taxon>
        <taxon>Betaproteobacteria</taxon>
        <taxon>Neisseriales</taxon>
        <taxon>Chromobacteriaceae</taxon>
        <taxon>Gulbenkiania</taxon>
    </lineage>
</organism>
<evidence type="ECO:0000256" key="3">
    <source>
        <dbReference type="ARBA" id="ARBA00055068"/>
    </source>
</evidence>
<dbReference type="EMBL" id="CYHA01000004">
    <property type="protein sequence ID" value="CUA84494.1"/>
    <property type="molecule type" value="Genomic_DNA"/>
</dbReference>
<keyword evidence="6" id="KW-0378">Hydrolase</keyword>
<dbReference type="AlphaFoldDB" id="A0A0K6H156"/>
<protein>
    <recommendedName>
        <fullName evidence="5">gamma-glutamyl-gamma-aminobutyrate hydrolase</fullName>
        <ecNumber evidence="5">3.5.1.94</ecNumber>
    </recommendedName>
</protein>
<accession>A0A0K6H156</accession>
<reference evidence="7" key="1">
    <citation type="submission" date="2015-08" db="EMBL/GenBank/DDBJ databases">
        <authorList>
            <person name="Varghese N."/>
        </authorList>
    </citation>
    <scope>NUCLEOTIDE SEQUENCE [LARGE SCALE GENOMIC DNA]</scope>
    <source>
        <strain evidence="7">DSM 17901</strain>
    </source>
</reference>
<dbReference type="GO" id="GO:0005829">
    <property type="term" value="C:cytosol"/>
    <property type="evidence" value="ECO:0007669"/>
    <property type="project" value="TreeGrafter"/>
</dbReference>
<dbReference type="Gene3D" id="3.40.50.880">
    <property type="match status" value="1"/>
</dbReference>
<dbReference type="Proteomes" id="UP000243535">
    <property type="component" value="Unassembled WGS sequence"/>
</dbReference>
<gene>
    <name evidence="6" type="ORF">Ga0061063_2102</name>
</gene>
<evidence type="ECO:0000256" key="4">
    <source>
        <dbReference type="ARBA" id="ARBA00060634"/>
    </source>
</evidence>
<comment type="catalytic activity">
    <reaction evidence="2">
        <text>4-(gamma-L-glutamylamino)butanoate + H2O = 4-aminobutanoate + L-glutamate</text>
        <dbReference type="Rhea" id="RHEA:19737"/>
        <dbReference type="ChEBI" id="CHEBI:15377"/>
        <dbReference type="ChEBI" id="CHEBI:29985"/>
        <dbReference type="ChEBI" id="CHEBI:58800"/>
        <dbReference type="ChEBI" id="CHEBI:59888"/>
        <dbReference type="EC" id="3.5.1.94"/>
    </reaction>
</comment>
<evidence type="ECO:0000256" key="5">
    <source>
        <dbReference type="ARBA" id="ARBA00066788"/>
    </source>
</evidence>
<comment type="pathway">
    <text evidence="4">Amine and polyamine degradation; putrescine degradation; 4-aminobutanoate from putrescine: step 4/4.</text>
</comment>
<dbReference type="SUPFAM" id="SSF52317">
    <property type="entry name" value="Class I glutamine amidotransferase-like"/>
    <property type="match status" value="1"/>
</dbReference>
<comment type="function">
    <text evidence="3">Involved in the breakdown of putrescine via hydrolysis of the gamma-glutamyl linkage of gamma-glutamyl-gamma-aminobutyrate.</text>
</comment>
<dbReference type="PANTHER" id="PTHR43235">
    <property type="entry name" value="GLUTAMINE AMIDOTRANSFERASE PB2B2.05-RELATED"/>
    <property type="match status" value="1"/>
</dbReference>
<dbReference type="InterPro" id="IPR011697">
    <property type="entry name" value="Peptidase_C26"/>
</dbReference>